<dbReference type="OrthoDB" id="4226450at2"/>
<keyword evidence="2" id="KW-1133">Transmembrane helix</keyword>
<sequence>MTPSNKPEPRPSGIEDDRSGAADADPPASEDVPPGGTPEQPLGRRRFVPRRLVPRRRPVLVATAAVAGLAVLAGTADLVLAHTARERIAHAASCQLAPAGRVSADLSGSLAGLRLLTGRVGAVHIQADDVRRDGLDLTVAADLRQVTTKGTMSGGTATATLSYDELGKRLNRNGAGLRPESDGHGGLVLTGTLVGIPLPVTVHTGITTDTDSITITPTDVDVLGRTIPVPQMTSGKSGSALADKLAPRTVKAPDLPAGVRLTGARTGADGLGLTLALPASVSAGGGGGCAG</sequence>
<gene>
    <name evidence="3" type="ORF">SAMN05216223_113151</name>
</gene>
<feature type="region of interest" description="Disordered" evidence="1">
    <location>
        <begin position="1"/>
        <end position="49"/>
    </location>
</feature>
<name>A0A1H6DCC1_9ACTN</name>
<evidence type="ECO:0000256" key="1">
    <source>
        <dbReference type="SAM" id="MobiDB-lite"/>
    </source>
</evidence>
<keyword evidence="4" id="KW-1185">Reference proteome</keyword>
<dbReference type="Pfam" id="PF11209">
    <property type="entry name" value="LmeA"/>
    <property type="match status" value="1"/>
</dbReference>
<proteinExistence type="predicted"/>
<dbReference type="Proteomes" id="UP000236754">
    <property type="component" value="Unassembled WGS sequence"/>
</dbReference>
<feature type="compositionally biased region" description="Basic and acidic residues" evidence="1">
    <location>
        <begin position="7"/>
        <end position="20"/>
    </location>
</feature>
<keyword evidence="2" id="KW-0812">Transmembrane</keyword>
<evidence type="ECO:0000313" key="4">
    <source>
        <dbReference type="Proteomes" id="UP000236754"/>
    </source>
</evidence>
<accession>A0A1H6DCC1</accession>
<evidence type="ECO:0000256" key="2">
    <source>
        <dbReference type="SAM" id="Phobius"/>
    </source>
</evidence>
<evidence type="ECO:0000313" key="3">
    <source>
        <dbReference type="EMBL" id="SEG82463.1"/>
    </source>
</evidence>
<dbReference type="EMBL" id="FNVU01000013">
    <property type="protein sequence ID" value="SEG82463.1"/>
    <property type="molecule type" value="Genomic_DNA"/>
</dbReference>
<dbReference type="AlphaFoldDB" id="A0A1H6DCC1"/>
<dbReference type="RefSeq" id="WP_103888642.1">
    <property type="nucleotide sequence ID" value="NZ_FNVU01000013.1"/>
</dbReference>
<protein>
    <recommendedName>
        <fullName evidence="5">DUF2993 domain-containing protein</fullName>
    </recommendedName>
</protein>
<keyword evidence="2" id="KW-0472">Membrane</keyword>
<dbReference type="InterPro" id="IPR021373">
    <property type="entry name" value="DUF2993"/>
</dbReference>
<organism evidence="3 4">
    <name type="scientific">Actinacidiphila yanglinensis</name>
    <dbReference type="NCBI Taxonomy" id="310779"/>
    <lineage>
        <taxon>Bacteria</taxon>
        <taxon>Bacillati</taxon>
        <taxon>Actinomycetota</taxon>
        <taxon>Actinomycetes</taxon>
        <taxon>Kitasatosporales</taxon>
        <taxon>Streptomycetaceae</taxon>
        <taxon>Actinacidiphila</taxon>
    </lineage>
</organism>
<feature type="transmembrane region" description="Helical" evidence="2">
    <location>
        <begin position="59"/>
        <end position="80"/>
    </location>
</feature>
<reference evidence="3 4" key="1">
    <citation type="submission" date="2016-10" db="EMBL/GenBank/DDBJ databases">
        <authorList>
            <person name="de Groot N.N."/>
        </authorList>
    </citation>
    <scope>NUCLEOTIDE SEQUENCE [LARGE SCALE GENOMIC DNA]</scope>
    <source>
        <strain evidence="3 4">CGMCC 4.2023</strain>
    </source>
</reference>
<evidence type="ECO:0008006" key="5">
    <source>
        <dbReference type="Google" id="ProtNLM"/>
    </source>
</evidence>